<keyword evidence="9 17" id="KW-1133">Transmembrane helix</keyword>
<evidence type="ECO:0000256" key="3">
    <source>
        <dbReference type="ARBA" id="ARBA00022679"/>
    </source>
</evidence>
<evidence type="ECO:0000256" key="16">
    <source>
        <dbReference type="SAM" id="MobiDB-lite"/>
    </source>
</evidence>
<dbReference type="SUPFAM" id="SSF48452">
    <property type="entry name" value="TPR-like"/>
    <property type="match status" value="1"/>
</dbReference>
<evidence type="ECO:0000256" key="18">
    <source>
        <dbReference type="SAM" id="SignalP"/>
    </source>
</evidence>
<evidence type="ECO:0000256" key="15">
    <source>
        <dbReference type="PROSITE-ProRule" id="PRU10141"/>
    </source>
</evidence>
<evidence type="ECO:0000313" key="20">
    <source>
        <dbReference type="EMBL" id="KAG8478288.1"/>
    </source>
</evidence>
<dbReference type="FunFam" id="1.10.510.10:FF:000161">
    <property type="entry name" value="Wall-associated receptor kinase-like 20"/>
    <property type="match status" value="1"/>
</dbReference>
<evidence type="ECO:0000256" key="8">
    <source>
        <dbReference type="ARBA" id="ARBA00022840"/>
    </source>
</evidence>
<gene>
    <name evidence="20" type="ORF">CXB51_028096</name>
</gene>
<dbReference type="EMBL" id="JAHUZN010000011">
    <property type="protein sequence ID" value="KAG8478288.1"/>
    <property type="molecule type" value="Genomic_DNA"/>
</dbReference>
<feature type="binding site" evidence="15">
    <location>
        <position position="361"/>
    </location>
    <ligand>
        <name>ATP</name>
        <dbReference type="ChEBI" id="CHEBI:30616"/>
    </ligand>
</feature>
<evidence type="ECO:0000256" key="2">
    <source>
        <dbReference type="ARBA" id="ARBA00022527"/>
    </source>
</evidence>
<dbReference type="AlphaFoldDB" id="A0A8J5Y5Y2"/>
<comment type="caution">
    <text evidence="20">The sequence shown here is derived from an EMBL/GenBank/DDBJ whole genome shotgun (WGS) entry which is preliminary data.</text>
</comment>
<proteinExistence type="predicted"/>
<dbReference type="GO" id="GO:0004674">
    <property type="term" value="F:protein serine/threonine kinase activity"/>
    <property type="evidence" value="ECO:0007669"/>
    <property type="project" value="UniProtKB-KW"/>
</dbReference>
<evidence type="ECO:0000313" key="21">
    <source>
        <dbReference type="Proteomes" id="UP000701853"/>
    </source>
</evidence>
<keyword evidence="2" id="KW-0723">Serine/threonine-protein kinase</keyword>
<feature type="region of interest" description="Disordered" evidence="16">
    <location>
        <begin position="1241"/>
        <end position="1264"/>
    </location>
</feature>
<dbReference type="SUPFAM" id="SSF56112">
    <property type="entry name" value="Protein kinase-like (PK-like)"/>
    <property type="match status" value="1"/>
</dbReference>
<evidence type="ECO:0000256" key="12">
    <source>
        <dbReference type="ARBA" id="ARBA00047558"/>
    </source>
</evidence>
<dbReference type="Proteomes" id="UP000701853">
    <property type="component" value="Chromosome 11"/>
</dbReference>
<dbReference type="GO" id="GO:0005886">
    <property type="term" value="C:plasma membrane"/>
    <property type="evidence" value="ECO:0007669"/>
    <property type="project" value="UniProtKB-ARBA"/>
</dbReference>
<sequence length="1264" mass="138715">MMPCYAKLPFSITITFLFVIYRANSVNSENNKCQGSCETSNLSSPLPFPFGFTPGCPIQLNCNSTGVGIGEFHVLNITSKDIIIDLPAKCYRPLASLAVLSGENYALSVDNTLLLQNCSNPLPGPCEIRPMFLERSFQAGPCAARSDNISCFTSGGDGVRLLSFEEVNKTQCRFLFSSTATVVDPARNSAVSVDLERVKLEWWVKDCNCDPNANRTDVKNGNKTVGCKCFCKEGFEGDGFKEGGGCRRVPSCNASKYISGKCGGTTRVGVLVGGLVGGALLMGIVALVCFYLRQRSNNINKQMSAKRLLSEAAGNSSVPCYAYREIERATNGFCDKQRLGTGAYGTVYAGKLHSDDWVAIKRFRYRDPDSIDQVMNEIKLLSSVSHPNLVRLLGCCMEEGEPMLVYEFMPNGTLSQHLQRERGSGLPWTVRLTIAAETAKAIAYLHSVNPPIFHRDIKSSNILLDYNYRSKVADFGLSRLGMAESSHISTAPQGTPGYLDPQYHQYFHLSDKSDVYSFGVVLVEIITALKVVDFSRAHNEVNLAALAIDRIGRGCVDEIIDPYLDPHRDAWTLSSIHNVAELAFRCLASHRDMRPTMIEVAEELEHIRLSAWVPGMCIESPAASSDEESEKSFNKSTEMSDVGSRRLMKLKKREGECLTTSLEEVKNRSPISVQDHWSSGQSSPSTNSLLACRSRFRSFLSNLDFPPERISGRRARESLRPVFDYPYFCIFRKKVLAEEEVTAVPVTMTEQTPEPKKVETLEAQGSKATIESAVRGVTESTCNNENNTESCGIAPDMGRAKALEFADELTEKGSKAFKENDFTQAAHFFRRALEIRALHHGELAVACLNVYYLYGRALLCKAQEETGPLVSVPEKDGEILQDSDKEGPTKSVVTWESSVASVSSNSEQDGSEKDEDSDDSDTDDVIEAEANEDVDELELDLDLAWKMLDIARAIAEKQQLGDTMEKVDILSALAEVDLEREDIESSLGNYQKALSILQQLVEPDHRQIAELNFWICTCLEIGSNPKEAIPYGQKAISVCKSRVQWLMNEIMISTGLASSSAASELGDGEQLSKGSQTVLSVKDKEAEIDNLLGDLEQLISDPKSIIAEIQGMASGKARGDHFDSPTVSTAHTNGAAAVTHLGIVGRGVKRVLMSAGAERIVASELDDRNITRQSDTNKKISRQSNYATMCSITSKQRVDCRQCGKYTWGGCGKHLSTLYASIDVGKHCMCRSWPGVVIPSTTNATNNNNNQQPATPVSGNQQSS</sequence>
<keyword evidence="6 15" id="KW-0547">Nucleotide-binding</keyword>
<dbReference type="PANTHER" id="PTHR46008:SF62">
    <property type="entry name" value="PROTEIN KINASE DOMAIN-CONTAINING PROTEIN"/>
    <property type="match status" value="1"/>
</dbReference>
<feature type="transmembrane region" description="Helical" evidence="17">
    <location>
        <begin position="268"/>
        <end position="292"/>
    </location>
</feature>
<keyword evidence="5 18" id="KW-0732">Signal</keyword>
<dbReference type="PANTHER" id="PTHR46008">
    <property type="entry name" value="LEAF RUST 10 DISEASE-RESISTANCE LOCUS RECEPTOR-LIKE PROTEIN KINASE-LIKE 1.4"/>
    <property type="match status" value="1"/>
</dbReference>
<dbReference type="InterPro" id="IPR017441">
    <property type="entry name" value="Protein_kinase_ATP_BS"/>
</dbReference>
<organism evidence="20 21">
    <name type="scientific">Gossypium anomalum</name>
    <dbReference type="NCBI Taxonomy" id="47600"/>
    <lineage>
        <taxon>Eukaryota</taxon>
        <taxon>Viridiplantae</taxon>
        <taxon>Streptophyta</taxon>
        <taxon>Embryophyta</taxon>
        <taxon>Tracheophyta</taxon>
        <taxon>Spermatophyta</taxon>
        <taxon>Magnoliopsida</taxon>
        <taxon>eudicotyledons</taxon>
        <taxon>Gunneridae</taxon>
        <taxon>Pentapetalae</taxon>
        <taxon>rosids</taxon>
        <taxon>malvids</taxon>
        <taxon>Malvales</taxon>
        <taxon>Malvaceae</taxon>
        <taxon>Malvoideae</taxon>
        <taxon>Gossypium</taxon>
    </lineage>
</organism>
<dbReference type="PROSITE" id="PS00108">
    <property type="entry name" value="PROTEIN_KINASE_ST"/>
    <property type="match status" value="1"/>
</dbReference>
<evidence type="ECO:0000256" key="11">
    <source>
        <dbReference type="ARBA" id="ARBA00023180"/>
    </source>
</evidence>
<feature type="domain" description="Protein kinase" evidence="19">
    <location>
        <begin position="333"/>
        <end position="609"/>
    </location>
</feature>
<feature type="compositionally biased region" description="Low complexity" evidence="16">
    <location>
        <begin position="891"/>
        <end position="908"/>
    </location>
</feature>
<name>A0A8J5Y5Y2_9ROSI</name>
<evidence type="ECO:0000256" key="14">
    <source>
        <dbReference type="ARBA" id="ARBA00056804"/>
    </source>
</evidence>
<evidence type="ECO:0000256" key="17">
    <source>
        <dbReference type="SAM" id="Phobius"/>
    </source>
</evidence>
<evidence type="ECO:0000256" key="7">
    <source>
        <dbReference type="ARBA" id="ARBA00022777"/>
    </source>
</evidence>
<accession>A0A8J5Y5Y2</accession>
<evidence type="ECO:0000259" key="19">
    <source>
        <dbReference type="PROSITE" id="PS50011"/>
    </source>
</evidence>
<dbReference type="Gene3D" id="1.25.40.10">
    <property type="entry name" value="Tetratricopeptide repeat domain"/>
    <property type="match status" value="1"/>
</dbReference>
<feature type="signal peptide" evidence="18">
    <location>
        <begin position="1"/>
        <end position="28"/>
    </location>
</feature>
<comment type="subcellular location">
    <subcellularLocation>
        <location evidence="1">Membrane</location>
        <topology evidence="1">Single-pass membrane protein</topology>
    </subcellularLocation>
</comment>
<evidence type="ECO:0000256" key="4">
    <source>
        <dbReference type="ARBA" id="ARBA00022692"/>
    </source>
</evidence>
<feature type="chain" id="PRO_5035307852" description="Protein kinase domain-containing protein" evidence="18">
    <location>
        <begin position="29"/>
        <end position="1264"/>
    </location>
</feature>
<feature type="compositionally biased region" description="Low complexity" evidence="16">
    <location>
        <begin position="1241"/>
        <end position="1256"/>
    </location>
</feature>
<keyword evidence="4 17" id="KW-0812">Transmembrane</keyword>
<comment type="catalytic activity">
    <reaction evidence="12">
        <text>L-seryl-[protein] + ATP = O-phospho-L-seryl-[protein] + ADP + H(+)</text>
        <dbReference type="Rhea" id="RHEA:17989"/>
        <dbReference type="Rhea" id="RHEA-COMP:9863"/>
        <dbReference type="Rhea" id="RHEA-COMP:11604"/>
        <dbReference type="ChEBI" id="CHEBI:15378"/>
        <dbReference type="ChEBI" id="CHEBI:29999"/>
        <dbReference type="ChEBI" id="CHEBI:30616"/>
        <dbReference type="ChEBI" id="CHEBI:83421"/>
        <dbReference type="ChEBI" id="CHEBI:456216"/>
    </reaction>
</comment>
<evidence type="ECO:0000256" key="10">
    <source>
        <dbReference type="ARBA" id="ARBA00023136"/>
    </source>
</evidence>
<dbReference type="SMART" id="SM00220">
    <property type="entry name" value="S_TKc"/>
    <property type="match status" value="1"/>
</dbReference>
<evidence type="ECO:0000256" key="6">
    <source>
        <dbReference type="ARBA" id="ARBA00022741"/>
    </source>
</evidence>
<dbReference type="InterPro" id="IPR011990">
    <property type="entry name" value="TPR-like_helical_dom_sf"/>
</dbReference>
<dbReference type="FunFam" id="3.30.200.20:FF:000481">
    <property type="entry name" value="Wall-associated receptor kinase-like 14"/>
    <property type="match status" value="1"/>
</dbReference>
<keyword evidence="7" id="KW-0418">Kinase</keyword>
<dbReference type="InterPro" id="IPR011009">
    <property type="entry name" value="Kinase-like_dom_sf"/>
</dbReference>
<keyword evidence="8 15" id="KW-0067">ATP-binding</keyword>
<reference evidence="20 21" key="1">
    <citation type="journal article" date="2021" name="bioRxiv">
        <title>The Gossypium anomalum genome as a resource for cotton improvement and evolutionary analysis of hybrid incompatibility.</title>
        <authorList>
            <person name="Grover C.E."/>
            <person name="Yuan D."/>
            <person name="Arick M.A."/>
            <person name="Miller E.R."/>
            <person name="Hu G."/>
            <person name="Peterson D.G."/>
            <person name="Wendel J.F."/>
            <person name="Udall J.A."/>
        </authorList>
    </citation>
    <scope>NUCLEOTIDE SEQUENCE [LARGE SCALE GENOMIC DNA]</scope>
    <source>
        <strain evidence="20">JFW-Udall</strain>
        <tissue evidence="20">Leaf</tissue>
    </source>
</reference>
<protein>
    <recommendedName>
        <fullName evidence="19">Protein kinase domain-containing protein</fullName>
    </recommendedName>
</protein>
<dbReference type="InterPro" id="IPR000719">
    <property type="entry name" value="Prot_kinase_dom"/>
</dbReference>
<dbReference type="Pfam" id="PF00069">
    <property type="entry name" value="Pkinase"/>
    <property type="match status" value="1"/>
</dbReference>
<feature type="region of interest" description="Disordered" evidence="16">
    <location>
        <begin position="873"/>
        <end position="922"/>
    </location>
</feature>
<dbReference type="InterPro" id="IPR008271">
    <property type="entry name" value="Ser/Thr_kinase_AS"/>
</dbReference>
<keyword evidence="11" id="KW-0325">Glycoprotein</keyword>
<feature type="compositionally biased region" description="Acidic residues" evidence="16">
    <location>
        <begin position="912"/>
        <end position="922"/>
    </location>
</feature>
<evidence type="ECO:0000256" key="1">
    <source>
        <dbReference type="ARBA" id="ARBA00004167"/>
    </source>
</evidence>
<evidence type="ECO:0000256" key="9">
    <source>
        <dbReference type="ARBA" id="ARBA00022989"/>
    </source>
</evidence>
<dbReference type="GO" id="GO:0005524">
    <property type="term" value="F:ATP binding"/>
    <property type="evidence" value="ECO:0007669"/>
    <property type="project" value="UniProtKB-UniRule"/>
</dbReference>
<dbReference type="Gene3D" id="1.10.510.10">
    <property type="entry name" value="Transferase(Phosphotransferase) domain 1"/>
    <property type="match status" value="1"/>
</dbReference>
<feature type="compositionally biased region" description="Basic and acidic residues" evidence="16">
    <location>
        <begin position="873"/>
        <end position="888"/>
    </location>
</feature>
<evidence type="ECO:0000256" key="13">
    <source>
        <dbReference type="ARBA" id="ARBA00047951"/>
    </source>
</evidence>
<evidence type="ECO:0000256" key="5">
    <source>
        <dbReference type="ARBA" id="ARBA00022729"/>
    </source>
</evidence>
<comment type="catalytic activity">
    <reaction evidence="13">
        <text>L-threonyl-[protein] + ATP = O-phospho-L-threonyl-[protein] + ADP + H(+)</text>
        <dbReference type="Rhea" id="RHEA:46608"/>
        <dbReference type="Rhea" id="RHEA-COMP:11060"/>
        <dbReference type="Rhea" id="RHEA-COMP:11605"/>
        <dbReference type="ChEBI" id="CHEBI:15378"/>
        <dbReference type="ChEBI" id="CHEBI:30013"/>
        <dbReference type="ChEBI" id="CHEBI:30616"/>
        <dbReference type="ChEBI" id="CHEBI:61977"/>
        <dbReference type="ChEBI" id="CHEBI:456216"/>
    </reaction>
</comment>
<comment type="function">
    <text evidence="14">Serine/threonine-protein kinase that may function as a signaling receptor of extracellular matrix component.</text>
</comment>
<keyword evidence="21" id="KW-1185">Reference proteome</keyword>
<dbReference type="OrthoDB" id="4062651at2759"/>
<dbReference type="PROSITE" id="PS00107">
    <property type="entry name" value="PROTEIN_KINASE_ATP"/>
    <property type="match status" value="1"/>
</dbReference>
<keyword evidence="10 17" id="KW-0472">Membrane</keyword>
<dbReference type="PROSITE" id="PS50011">
    <property type="entry name" value="PROTEIN_KINASE_DOM"/>
    <property type="match status" value="1"/>
</dbReference>
<keyword evidence="3" id="KW-0808">Transferase</keyword>
<dbReference type="Gene3D" id="3.30.200.20">
    <property type="entry name" value="Phosphorylase Kinase, domain 1"/>
    <property type="match status" value="1"/>
</dbReference>